<sequence>MGFERNHKIPRRATFARALGILLVVVTLFAALAAAQASATSRKVRNKVVPTYPELARKINLVATVKVQIVIGPNGNVTEAKAVGGHPLLIGPSIDAAKQWRYEPAGESTTTIIEFHFGPGAN</sequence>
<dbReference type="EnsemblBacteria" id="ABF40776">
    <property type="protein sequence ID" value="ABF40776"/>
    <property type="gene ID" value="Acid345_1775"/>
</dbReference>
<dbReference type="GO" id="GO:0055085">
    <property type="term" value="P:transmembrane transport"/>
    <property type="evidence" value="ECO:0007669"/>
    <property type="project" value="InterPro"/>
</dbReference>
<dbReference type="Gene3D" id="3.30.1150.10">
    <property type="match status" value="1"/>
</dbReference>
<keyword evidence="3" id="KW-1185">Reference proteome</keyword>
<name>Q1IQS4_KORVE</name>
<protein>
    <submittedName>
        <fullName evidence="2">TonB-like protein</fullName>
    </submittedName>
</protein>
<dbReference type="STRING" id="204669.Acid345_1775"/>
<feature type="domain" description="TonB C-terminal" evidence="1">
    <location>
        <begin position="50"/>
        <end position="117"/>
    </location>
</feature>
<dbReference type="SUPFAM" id="SSF74653">
    <property type="entry name" value="TolA/TonB C-terminal domain"/>
    <property type="match status" value="1"/>
</dbReference>
<dbReference type="Pfam" id="PF03544">
    <property type="entry name" value="TonB_C"/>
    <property type="match status" value="1"/>
</dbReference>
<dbReference type="eggNOG" id="COG0810">
    <property type="taxonomic scope" value="Bacteria"/>
</dbReference>
<evidence type="ECO:0000259" key="1">
    <source>
        <dbReference type="Pfam" id="PF03544"/>
    </source>
</evidence>
<gene>
    <name evidence="2" type="ordered locus">Acid345_1775</name>
</gene>
<reference evidence="2 3" key="1">
    <citation type="journal article" date="2009" name="Appl. Environ. Microbiol.">
        <title>Three genomes from the phylum Acidobacteria provide insight into the lifestyles of these microorganisms in soils.</title>
        <authorList>
            <person name="Ward N.L."/>
            <person name="Challacombe J.F."/>
            <person name="Janssen P.H."/>
            <person name="Henrissat B."/>
            <person name="Coutinho P.M."/>
            <person name="Wu M."/>
            <person name="Xie G."/>
            <person name="Haft D.H."/>
            <person name="Sait M."/>
            <person name="Badger J."/>
            <person name="Barabote R.D."/>
            <person name="Bradley B."/>
            <person name="Brettin T.S."/>
            <person name="Brinkac L.M."/>
            <person name="Bruce D."/>
            <person name="Creasy T."/>
            <person name="Daugherty S.C."/>
            <person name="Davidsen T.M."/>
            <person name="DeBoy R.T."/>
            <person name="Detter J.C."/>
            <person name="Dodson R.J."/>
            <person name="Durkin A.S."/>
            <person name="Ganapathy A."/>
            <person name="Gwinn-Giglio M."/>
            <person name="Han C.S."/>
            <person name="Khouri H."/>
            <person name="Kiss H."/>
            <person name="Kothari S.P."/>
            <person name="Madupu R."/>
            <person name="Nelson K.E."/>
            <person name="Nelson W.C."/>
            <person name="Paulsen I."/>
            <person name="Penn K."/>
            <person name="Ren Q."/>
            <person name="Rosovitz M.J."/>
            <person name="Selengut J.D."/>
            <person name="Shrivastava S."/>
            <person name="Sullivan S.A."/>
            <person name="Tapia R."/>
            <person name="Thompson L.S."/>
            <person name="Watkins K.L."/>
            <person name="Yang Q."/>
            <person name="Yu C."/>
            <person name="Zafar N."/>
            <person name="Zhou L."/>
            <person name="Kuske C.R."/>
        </authorList>
    </citation>
    <scope>NUCLEOTIDE SEQUENCE [LARGE SCALE GENOMIC DNA]</scope>
    <source>
        <strain evidence="2 3">Ellin345</strain>
    </source>
</reference>
<accession>Q1IQS4</accession>
<evidence type="ECO:0000313" key="3">
    <source>
        <dbReference type="Proteomes" id="UP000002432"/>
    </source>
</evidence>
<evidence type="ECO:0000313" key="2">
    <source>
        <dbReference type="EMBL" id="ABF40776.1"/>
    </source>
</evidence>
<proteinExistence type="predicted"/>
<dbReference type="RefSeq" id="WP_011522578.1">
    <property type="nucleotide sequence ID" value="NC_008009.1"/>
</dbReference>
<dbReference type="KEGG" id="aba:Acid345_1775"/>
<dbReference type="InterPro" id="IPR037682">
    <property type="entry name" value="TonB_C"/>
</dbReference>
<dbReference type="AlphaFoldDB" id="Q1IQS4"/>
<organism evidence="2 3">
    <name type="scientific">Koribacter versatilis (strain Ellin345)</name>
    <dbReference type="NCBI Taxonomy" id="204669"/>
    <lineage>
        <taxon>Bacteria</taxon>
        <taxon>Pseudomonadati</taxon>
        <taxon>Acidobacteriota</taxon>
        <taxon>Terriglobia</taxon>
        <taxon>Terriglobales</taxon>
        <taxon>Candidatus Korobacteraceae</taxon>
        <taxon>Candidatus Korobacter</taxon>
    </lineage>
</organism>
<dbReference type="Proteomes" id="UP000002432">
    <property type="component" value="Chromosome"/>
</dbReference>
<dbReference type="HOGENOM" id="CLU_2023666_0_0_0"/>
<dbReference type="EMBL" id="CP000360">
    <property type="protein sequence ID" value="ABF40776.1"/>
    <property type="molecule type" value="Genomic_DNA"/>
</dbReference>